<dbReference type="AlphaFoldDB" id="A0A6J1RGQ9"/>
<name>A0A6J1RGQ9_9HYME</name>
<protein>
    <submittedName>
        <fullName evidence="3">Chromatin assembly factor 1 subunit A-like</fullName>
    </submittedName>
</protein>
<feature type="compositionally biased region" description="Basic and acidic residues" evidence="1">
    <location>
        <begin position="10"/>
        <end position="22"/>
    </location>
</feature>
<gene>
    <name evidence="3" type="primary">LOC112468975</name>
</gene>
<dbReference type="Proteomes" id="UP000504618">
    <property type="component" value="Unplaced"/>
</dbReference>
<dbReference type="GeneID" id="112468975"/>
<evidence type="ECO:0000313" key="3">
    <source>
        <dbReference type="RefSeq" id="XP_024894179.1"/>
    </source>
</evidence>
<sequence>MKERLRRLKEKVEGRKEEKGEERSERVEVERRLERKEKEERRRNIVIRGLEIRGGGRKEEAEKLLEKIRAKVKAIEVKRIGGDAEKGREMVLLKLENEEQKWEVEKKKLEVEKLRIEK</sequence>
<proteinExistence type="predicted"/>
<evidence type="ECO:0000256" key="1">
    <source>
        <dbReference type="SAM" id="MobiDB-lite"/>
    </source>
</evidence>
<reference evidence="3" key="1">
    <citation type="submission" date="2025-08" db="UniProtKB">
        <authorList>
            <consortium name="RefSeq"/>
        </authorList>
    </citation>
    <scope>IDENTIFICATION</scope>
    <source>
        <tissue evidence="3">Whole body</tissue>
    </source>
</reference>
<keyword evidence="2" id="KW-1185">Reference proteome</keyword>
<feature type="region of interest" description="Disordered" evidence="1">
    <location>
        <begin position="1"/>
        <end position="22"/>
    </location>
</feature>
<accession>A0A6J1RGQ9</accession>
<dbReference type="RefSeq" id="XP_024894179.1">
    <property type="nucleotide sequence ID" value="XM_025038411.1"/>
</dbReference>
<evidence type="ECO:0000313" key="2">
    <source>
        <dbReference type="Proteomes" id="UP000504618"/>
    </source>
</evidence>
<organism evidence="2 3">
    <name type="scientific">Temnothorax curvispinosus</name>
    <dbReference type="NCBI Taxonomy" id="300111"/>
    <lineage>
        <taxon>Eukaryota</taxon>
        <taxon>Metazoa</taxon>
        <taxon>Ecdysozoa</taxon>
        <taxon>Arthropoda</taxon>
        <taxon>Hexapoda</taxon>
        <taxon>Insecta</taxon>
        <taxon>Pterygota</taxon>
        <taxon>Neoptera</taxon>
        <taxon>Endopterygota</taxon>
        <taxon>Hymenoptera</taxon>
        <taxon>Apocrita</taxon>
        <taxon>Aculeata</taxon>
        <taxon>Formicoidea</taxon>
        <taxon>Formicidae</taxon>
        <taxon>Myrmicinae</taxon>
        <taxon>Temnothorax</taxon>
    </lineage>
</organism>